<evidence type="ECO:0000256" key="1">
    <source>
        <dbReference type="SAM" id="Coils"/>
    </source>
</evidence>
<dbReference type="RefSeq" id="WP_236000485.1">
    <property type="nucleotide sequence ID" value="NZ_BOLV01000010.1"/>
</dbReference>
<name>A0ABW4BBQ4_9LACO</name>
<keyword evidence="1" id="KW-0175">Coiled coil</keyword>
<organism evidence="2 3">
    <name type="scientific">Lacticaseibacillus suilingensis</name>
    <dbReference type="NCBI Taxonomy" id="2799577"/>
    <lineage>
        <taxon>Bacteria</taxon>
        <taxon>Bacillati</taxon>
        <taxon>Bacillota</taxon>
        <taxon>Bacilli</taxon>
        <taxon>Lactobacillales</taxon>
        <taxon>Lactobacillaceae</taxon>
        <taxon>Lacticaseibacillus</taxon>
    </lineage>
</organism>
<evidence type="ECO:0000313" key="2">
    <source>
        <dbReference type="EMBL" id="MFD1397952.1"/>
    </source>
</evidence>
<accession>A0ABW4BBQ4</accession>
<proteinExistence type="predicted"/>
<sequence length="211" mass="21434">MFAIYSSTQPVEAIEQSDAQTRAAEVSGNTPAAAQTAATIIKTNTIATAPAKISPIKPGVNADYEALVKKQAEDKAKAEAAAKAKADAEAKAKADAAAKAKTQAKVVTVSHQTTSQPAATSGVNKGTFKVTFYDPAAMGSSMGYGGIAANLSVLPRGTRVKIQMSNGVTLYRTVNDTGGFAAGNPHQIDVAMPNSQIPAAGVLSATVTIIG</sequence>
<keyword evidence="2" id="KW-0378">Hydrolase</keyword>
<keyword evidence="3" id="KW-1185">Reference proteome</keyword>
<dbReference type="GO" id="GO:0016787">
    <property type="term" value="F:hydrolase activity"/>
    <property type="evidence" value="ECO:0007669"/>
    <property type="project" value="UniProtKB-KW"/>
</dbReference>
<reference evidence="3" key="1">
    <citation type="journal article" date="2019" name="Int. J. Syst. Evol. Microbiol.">
        <title>The Global Catalogue of Microorganisms (GCM) 10K type strain sequencing project: providing services to taxonomists for standard genome sequencing and annotation.</title>
        <authorList>
            <consortium name="The Broad Institute Genomics Platform"/>
            <consortium name="The Broad Institute Genome Sequencing Center for Infectious Disease"/>
            <person name="Wu L."/>
            <person name="Ma J."/>
        </authorList>
    </citation>
    <scope>NUCLEOTIDE SEQUENCE [LARGE SCALE GENOMIC DNA]</scope>
    <source>
        <strain evidence="3">CCM 9110</strain>
    </source>
</reference>
<comment type="caution">
    <text evidence="2">The sequence shown here is derived from an EMBL/GenBank/DDBJ whole genome shotgun (WGS) entry which is preliminary data.</text>
</comment>
<protein>
    <submittedName>
        <fullName evidence="2">Hydrolase</fullName>
    </submittedName>
</protein>
<dbReference type="Proteomes" id="UP001597199">
    <property type="component" value="Unassembled WGS sequence"/>
</dbReference>
<gene>
    <name evidence="2" type="ORF">ACFQ41_01360</name>
</gene>
<dbReference type="EMBL" id="JBHTOA010000011">
    <property type="protein sequence ID" value="MFD1397952.1"/>
    <property type="molecule type" value="Genomic_DNA"/>
</dbReference>
<feature type="coiled-coil region" evidence="1">
    <location>
        <begin position="61"/>
        <end position="89"/>
    </location>
</feature>
<evidence type="ECO:0000313" key="3">
    <source>
        <dbReference type="Proteomes" id="UP001597199"/>
    </source>
</evidence>